<dbReference type="Pfam" id="PF00664">
    <property type="entry name" value="ABC_membrane"/>
    <property type="match status" value="1"/>
</dbReference>
<dbReference type="AlphaFoldDB" id="A0A1G6IQ00"/>
<evidence type="ECO:0000256" key="5">
    <source>
        <dbReference type="ARBA" id="ARBA00022741"/>
    </source>
</evidence>
<reference evidence="13" key="1">
    <citation type="submission" date="2016-10" db="EMBL/GenBank/DDBJ databases">
        <authorList>
            <person name="Varghese N."/>
            <person name="Submissions S."/>
        </authorList>
    </citation>
    <scope>NUCLEOTIDE SEQUENCE [LARGE SCALE GENOMIC DNA]</scope>
    <source>
        <strain evidence="13">DSM 22619</strain>
    </source>
</reference>
<dbReference type="SUPFAM" id="SSF52540">
    <property type="entry name" value="P-loop containing nucleoside triphosphate hydrolases"/>
    <property type="match status" value="1"/>
</dbReference>
<evidence type="ECO:0000259" key="10">
    <source>
        <dbReference type="PROSITE" id="PS50893"/>
    </source>
</evidence>
<dbReference type="InterPro" id="IPR039421">
    <property type="entry name" value="Type_1_exporter"/>
</dbReference>
<dbReference type="PROSITE" id="PS50929">
    <property type="entry name" value="ABC_TM1F"/>
    <property type="match status" value="1"/>
</dbReference>
<dbReference type="InterPro" id="IPR027417">
    <property type="entry name" value="P-loop_NTPase"/>
</dbReference>
<dbReference type="GO" id="GO:0005524">
    <property type="term" value="F:ATP binding"/>
    <property type="evidence" value="ECO:0007669"/>
    <property type="project" value="UniProtKB-KW"/>
</dbReference>
<feature type="transmembrane region" description="Helical" evidence="9">
    <location>
        <begin position="21"/>
        <end position="42"/>
    </location>
</feature>
<evidence type="ECO:0000256" key="9">
    <source>
        <dbReference type="SAM" id="Phobius"/>
    </source>
</evidence>
<evidence type="ECO:0000256" key="3">
    <source>
        <dbReference type="ARBA" id="ARBA00022475"/>
    </source>
</evidence>
<dbReference type="PROSITE" id="PS50893">
    <property type="entry name" value="ABC_TRANSPORTER_2"/>
    <property type="match status" value="1"/>
</dbReference>
<dbReference type="Pfam" id="PF00005">
    <property type="entry name" value="ABC_tran"/>
    <property type="match status" value="1"/>
</dbReference>
<evidence type="ECO:0000256" key="7">
    <source>
        <dbReference type="ARBA" id="ARBA00022989"/>
    </source>
</evidence>
<feature type="transmembrane region" description="Helical" evidence="9">
    <location>
        <begin position="62"/>
        <end position="79"/>
    </location>
</feature>
<dbReference type="InterPro" id="IPR003439">
    <property type="entry name" value="ABC_transporter-like_ATP-bd"/>
</dbReference>
<protein>
    <submittedName>
        <fullName evidence="12">ATP-binding cassette, subfamily B</fullName>
    </submittedName>
</protein>
<sequence>MEDLRYVARYMRGYRLDMLAATLLIMGETVAELAIPFLMARIVDVGIVSGSLSLVLATGRRMVVVALLAGVCGLGYSRFSAKAAMGFGANLREAEYAHLQEYAFANLDEFESSSLVTRLTTDITVIQNAFVMGVRPLLRSPVMLVAGLVLACAMSARLAVVFFVILPFLAVALGLIVHHVAPQYAVLQGVMDRLNETLQEDLVAIRAIKAYVREGHVAKRFEDVNAALADTATHTFGGAVLNMPAFQAAMAVTNVGLLWFGGQMVSSGEIGVGTLTGFMSYVLLIMNSLNMISSVFLLLARAVTSVGRVCEVLREKPAMDPNPTGAKEVTDGSVELRDVSFKYSATARRNVLEHVSLRFEPGSTVGILGGTGSGKSSLVQLLPRLYDATEGAVLVGGRDVRDYDVHALRAGVGMVLQKNVLFSGTVRDNLRWGNPGATDQEILQACRVACVDEFLDRIGGLDADLGHGGGNVSGGQKQRLCIARTLLAHPKVMVFDDSTSAVDTATDARIRAGLARLRDVTKVIIAQRVSSVMDADQIVILDDGRVHATGTHAQLLASDPIYQELYRSQNTTGDDGNGSE</sequence>
<dbReference type="PANTHER" id="PTHR43394:SF1">
    <property type="entry name" value="ATP-BINDING CASSETTE SUB-FAMILY B MEMBER 10, MITOCHONDRIAL"/>
    <property type="match status" value="1"/>
</dbReference>
<evidence type="ECO:0000256" key="1">
    <source>
        <dbReference type="ARBA" id="ARBA00004651"/>
    </source>
</evidence>
<dbReference type="GO" id="GO:0005886">
    <property type="term" value="C:plasma membrane"/>
    <property type="evidence" value="ECO:0007669"/>
    <property type="project" value="UniProtKB-SubCell"/>
</dbReference>
<gene>
    <name evidence="12" type="ORF">SAMN04487824_10319</name>
</gene>
<evidence type="ECO:0000259" key="11">
    <source>
        <dbReference type="PROSITE" id="PS50929"/>
    </source>
</evidence>
<dbReference type="EMBL" id="FMZL01000003">
    <property type="protein sequence ID" value="SDC08513.1"/>
    <property type="molecule type" value="Genomic_DNA"/>
</dbReference>
<dbReference type="PROSITE" id="PS00211">
    <property type="entry name" value="ABC_TRANSPORTER_1"/>
    <property type="match status" value="1"/>
</dbReference>
<dbReference type="Gene3D" id="3.40.50.300">
    <property type="entry name" value="P-loop containing nucleotide triphosphate hydrolases"/>
    <property type="match status" value="1"/>
</dbReference>
<keyword evidence="2" id="KW-0813">Transport</keyword>
<comment type="subcellular location">
    <subcellularLocation>
        <location evidence="1">Cell membrane</location>
        <topology evidence="1">Multi-pass membrane protein</topology>
    </subcellularLocation>
</comment>
<evidence type="ECO:0000256" key="2">
    <source>
        <dbReference type="ARBA" id="ARBA00022448"/>
    </source>
</evidence>
<dbReference type="SMART" id="SM00382">
    <property type="entry name" value="AAA"/>
    <property type="match status" value="1"/>
</dbReference>
<keyword evidence="8 9" id="KW-0472">Membrane</keyword>
<keyword evidence="3" id="KW-1003">Cell membrane</keyword>
<evidence type="ECO:0000256" key="4">
    <source>
        <dbReference type="ARBA" id="ARBA00022692"/>
    </source>
</evidence>
<evidence type="ECO:0000313" key="13">
    <source>
        <dbReference type="Proteomes" id="UP000198528"/>
    </source>
</evidence>
<keyword evidence="13" id="KW-1185">Reference proteome</keyword>
<dbReference type="SUPFAM" id="SSF90123">
    <property type="entry name" value="ABC transporter transmembrane region"/>
    <property type="match status" value="1"/>
</dbReference>
<dbReference type="InterPro" id="IPR011527">
    <property type="entry name" value="ABC1_TM_dom"/>
</dbReference>
<dbReference type="InterPro" id="IPR003593">
    <property type="entry name" value="AAA+_ATPase"/>
</dbReference>
<dbReference type="STRING" id="604330.SAMN04489857_1568"/>
<dbReference type="GO" id="GO:0016887">
    <property type="term" value="F:ATP hydrolysis activity"/>
    <property type="evidence" value="ECO:0007669"/>
    <property type="project" value="InterPro"/>
</dbReference>
<dbReference type="RefSeq" id="WP_090845095.1">
    <property type="nucleotide sequence ID" value="NZ_FMZL01000003.1"/>
</dbReference>
<feature type="transmembrane region" description="Helical" evidence="9">
    <location>
        <begin position="278"/>
        <end position="300"/>
    </location>
</feature>
<dbReference type="PANTHER" id="PTHR43394">
    <property type="entry name" value="ATP-DEPENDENT PERMEASE MDL1, MITOCHONDRIAL"/>
    <property type="match status" value="1"/>
</dbReference>
<feature type="domain" description="ABC transmembrane type-1" evidence="11">
    <location>
        <begin position="19"/>
        <end position="301"/>
    </location>
</feature>
<accession>A0A1G6IQ00</accession>
<dbReference type="Gene3D" id="1.20.1560.10">
    <property type="entry name" value="ABC transporter type 1, transmembrane domain"/>
    <property type="match status" value="1"/>
</dbReference>
<feature type="domain" description="ABC transporter" evidence="10">
    <location>
        <begin position="334"/>
        <end position="568"/>
    </location>
</feature>
<keyword evidence="7 9" id="KW-1133">Transmembrane helix</keyword>
<keyword evidence="5" id="KW-0547">Nucleotide-binding</keyword>
<dbReference type="FunFam" id="3.40.50.300:FF:000854">
    <property type="entry name" value="Multidrug ABC transporter ATP-binding protein"/>
    <property type="match status" value="1"/>
</dbReference>
<evidence type="ECO:0000256" key="6">
    <source>
        <dbReference type="ARBA" id="ARBA00022840"/>
    </source>
</evidence>
<dbReference type="Proteomes" id="UP000198528">
    <property type="component" value="Unassembled WGS sequence"/>
</dbReference>
<dbReference type="InterPro" id="IPR017871">
    <property type="entry name" value="ABC_transporter-like_CS"/>
</dbReference>
<evidence type="ECO:0000256" key="8">
    <source>
        <dbReference type="ARBA" id="ARBA00023136"/>
    </source>
</evidence>
<feature type="transmembrane region" description="Helical" evidence="9">
    <location>
        <begin position="144"/>
        <end position="177"/>
    </location>
</feature>
<dbReference type="InterPro" id="IPR036640">
    <property type="entry name" value="ABC1_TM_sf"/>
</dbReference>
<dbReference type="CDD" id="cd18548">
    <property type="entry name" value="ABC_6TM_Tm287_like"/>
    <property type="match status" value="1"/>
</dbReference>
<name>A0A1G6IQ00_9ACTN</name>
<evidence type="ECO:0000313" key="12">
    <source>
        <dbReference type="EMBL" id="SDC08513.1"/>
    </source>
</evidence>
<proteinExistence type="predicted"/>
<organism evidence="12 13">
    <name type="scientific">Parafannyhessea umbonata</name>
    <dbReference type="NCBI Taxonomy" id="604330"/>
    <lineage>
        <taxon>Bacteria</taxon>
        <taxon>Bacillati</taxon>
        <taxon>Actinomycetota</taxon>
        <taxon>Coriobacteriia</taxon>
        <taxon>Coriobacteriales</taxon>
        <taxon>Atopobiaceae</taxon>
        <taxon>Parafannyhessea</taxon>
    </lineage>
</organism>
<keyword evidence="4 9" id="KW-0812">Transmembrane</keyword>
<dbReference type="GO" id="GO:0015421">
    <property type="term" value="F:ABC-type oligopeptide transporter activity"/>
    <property type="evidence" value="ECO:0007669"/>
    <property type="project" value="TreeGrafter"/>
</dbReference>
<feature type="transmembrane region" description="Helical" evidence="9">
    <location>
        <begin position="245"/>
        <end position="266"/>
    </location>
</feature>
<keyword evidence="6 12" id="KW-0067">ATP-binding</keyword>